<reference evidence="2" key="1">
    <citation type="journal article" date="2022" name="Mol. Ecol. Resour.">
        <title>The genomes of chicory, endive, great burdock and yacon provide insights into Asteraceae palaeo-polyploidization history and plant inulin production.</title>
        <authorList>
            <person name="Fan W."/>
            <person name="Wang S."/>
            <person name="Wang H."/>
            <person name="Wang A."/>
            <person name="Jiang F."/>
            <person name="Liu H."/>
            <person name="Zhao H."/>
            <person name="Xu D."/>
            <person name="Zhang Y."/>
        </authorList>
    </citation>
    <scope>NUCLEOTIDE SEQUENCE [LARGE SCALE GENOMIC DNA]</scope>
    <source>
        <strain evidence="2">cv. Niubang</strain>
    </source>
</reference>
<accession>A0ACB9B205</accession>
<comment type="caution">
    <text evidence="1">The sequence shown here is derived from an EMBL/GenBank/DDBJ whole genome shotgun (WGS) entry which is preliminary data.</text>
</comment>
<evidence type="ECO:0000313" key="1">
    <source>
        <dbReference type="EMBL" id="KAI3715950.1"/>
    </source>
</evidence>
<dbReference type="Proteomes" id="UP001055879">
    <property type="component" value="Linkage Group LG07"/>
</dbReference>
<gene>
    <name evidence="1" type="ORF">L6452_22943</name>
</gene>
<protein>
    <submittedName>
        <fullName evidence="1">Uncharacterized protein</fullName>
    </submittedName>
</protein>
<dbReference type="EMBL" id="CM042053">
    <property type="protein sequence ID" value="KAI3715950.1"/>
    <property type="molecule type" value="Genomic_DNA"/>
</dbReference>
<organism evidence="1 2">
    <name type="scientific">Arctium lappa</name>
    <name type="common">Greater burdock</name>
    <name type="synonym">Lappa major</name>
    <dbReference type="NCBI Taxonomy" id="4217"/>
    <lineage>
        <taxon>Eukaryota</taxon>
        <taxon>Viridiplantae</taxon>
        <taxon>Streptophyta</taxon>
        <taxon>Embryophyta</taxon>
        <taxon>Tracheophyta</taxon>
        <taxon>Spermatophyta</taxon>
        <taxon>Magnoliopsida</taxon>
        <taxon>eudicotyledons</taxon>
        <taxon>Gunneridae</taxon>
        <taxon>Pentapetalae</taxon>
        <taxon>asterids</taxon>
        <taxon>campanulids</taxon>
        <taxon>Asterales</taxon>
        <taxon>Asteraceae</taxon>
        <taxon>Carduoideae</taxon>
        <taxon>Cardueae</taxon>
        <taxon>Arctiinae</taxon>
        <taxon>Arctium</taxon>
    </lineage>
</organism>
<evidence type="ECO:0000313" key="2">
    <source>
        <dbReference type="Proteomes" id="UP001055879"/>
    </source>
</evidence>
<proteinExistence type="predicted"/>
<sequence>MIYVYLFFLVFHHHQTLDWLLILFPKKGFLVSASLSGELKIYDGAKRIWSSKGEEMQKGGQELIGYLKVLEGELGEKPYFMGESFGYVDIVLISYYHHLLAYEILGKFSVKQDCPKLFGWATKCMEKKSVSKTLADPKRIYEATIEFSIKSM</sequence>
<keyword evidence="2" id="KW-1185">Reference proteome</keyword>
<reference evidence="1 2" key="2">
    <citation type="journal article" date="2022" name="Mol. Ecol. Resour.">
        <title>The genomes of chicory, endive, great burdock and yacon provide insights into Asteraceae paleo-polyploidization history and plant inulin production.</title>
        <authorList>
            <person name="Fan W."/>
            <person name="Wang S."/>
            <person name="Wang H."/>
            <person name="Wang A."/>
            <person name="Jiang F."/>
            <person name="Liu H."/>
            <person name="Zhao H."/>
            <person name="Xu D."/>
            <person name="Zhang Y."/>
        </authorList>
    </citation>
    <scope>NUCLEOTIDE SEQUENCE [LARGE SCALE GENOMIC DNA]</scope>
    <source>
        <strain evidence="2">cv. Niubang</strain>
    </source>
</reference>
<name>A0ACB9B205_ARCLA</name>